<dbReference type="PROSITE" id="PS51375">
    <property type="entry name" value="PPR"/>
    <property type="match status" value="5"/>
</dbReference>
<dbReference type="NCBIfam" id="TIGR00756">
    <property type="entry name" value="PPR"/>
    <property type="match status" value="4"/>
</dbReference>
<evidence type="ECO:0000256" key="1">
    <source>
        <dbReference type="ARBA" id="ARBA00022737"/>
    </source>
</evidence>
<dbReference type="InterPro" id="IPR011990">
    <property type="entry name" value="TPR-like_helical_dom_sf"/>
</dbReference>
<evidence type="ECO:0000313" key="6">
    <source>
        <dbReference type="Proteomes" id="UP000650833"/>
    </source>
</evidence>
<dbReference type="Pfam" id="PF17177">
    <property type="entry name" value="PPR_long"/>
    <property type="match status" value="1"/>
</dbReference>
<name>A0A8H7RHT5_9FUNG</name>
<dbReference type="Pfam" id="PF13812">
    <property type="entry name" value="PPR_3"/>
    <property type="match status" value="1"/>
</dbReference>
<feature type="region of interest" description="Disordered" evidence="3">
    <location>
        <begin position="1"/>
        <end position="59"/>
    </location>
</feature>
<dbReference type="PANTHER" id="PTHR47936:SF1">
    <property type="entry name" value="PENTATRICOPEPTIDE REPEAT-CONTAINING PROTEIN GUN1, CHLOROPLASTIC"/>
    <property type="match status" value="1"/>
</dbReference>
<dbReference type="Pfam" id="PF01535">
    <property type="entry name" value="PPR"/>
    <property type="match status" value="3"/>
</dbReference>
<dbReference type="InterPro" id="IPR033443">
    <property type="entry name" value="PROP1-like_PPR_dom"/>
</dbReference>
<dbReference type="Proteomes" id="UP000650833">
    <property type="component" value="Unassembled WGS sequence"/>
</dbReference>
<dbReference type="OrthoDB" id="411857at2759"/>
<feature type="repeat" description="PPR" evidence="2">
    <location>
        <begin position="1087"/>
        <end position="1121"/>
    </location>
</feature>
<evidence type="ECO:0000313" key="5">
    <source>
        <dbReference type="EMBL" id="KAG2209911.1"/>
    </source>
</evidence>
<organism evidence="5 6">
    <name type="scientific">Mucor plumbeus</name>
    <dbReference type="NCBI Taxonomy" id="97098"/>
    <lineage>
        <taxon>Eukaryota</taxon>
        <taxon>Fungi</taxon>
        <taxon>Fungi incertae sedis</taxon>
        <taxon>Mucoromycota</taxon>
        <taxon>Mucoromycotina</taxon>
        <taxon>Mucoromycetes</taxon>
        <taxon>Mucorales</taxon>
        <taxon>Mucorineae</taxon>
        <taxon>Mucoraceae</taxon>
        <taxon>Mucor</taxon>
    </lineage>
</organism>
<keyword evidence="6" id="KW-1185">Reference proteome</keyword>
<evidence type="ECO:0000259" key="4">
    <source>
        <dbReference type="Pfam" id="PF17177"/>
    </source>
</evidence>
<dbReference type="AlphaFoldDB" id="A0A8H7RHT5"/>
<sequence>MQIMTTTPTSKATAATLHNNNNKYTSRRHNKHKQQLRRRSSTTSTNSTSSQTLILPAQQNWEHKKHDLFTKATSARSHHTPDEEKEEPIFNIVYSAPTDMITPPPSPKSSPQAPMTSQAFEANDRILTVKRHGQLKLLMSEYVALQKEGLLFNDHTFNLIFDTYASLRRDGTPLTPMLKIYNEMLRSEIQPSSSTYTILIRTLCKRDVEVQKVIAMLKRQNARSSNHQNKSNNMVELESEENLQKALVIFDAAVSENLVQFFDAEIYNQILRVLSHYGNTEQSLHVYQQLELHSMPTSATFAALINLFGRVGDLSSALIYFKKYTQLKDSVGPHDASYVYNALVDAHLKCHHLEGALKIVQEDMLSGDVKVSTIPYNSIIRYYCIKNQLNQAKELIQSMKASYPQPDASSYGPVLSSYCQLGLYNEATEMYQALIQTDISKSYGNLANYALLCLKDTSNSNKVIEVVNDMRQAGLEPDSILAERIVTHFAKLGQVAESINALRCVLEAMKARSLSKGITQIKNASIQIAVAAKGCFEQTLQVSRMLTPHCPHGLPVQLAKTLIEDYEFDANHDVVTQSDYSILFDASITIASDVSRGKSSLSPINIFVFCLQSEMNTKGFKVCPSVKSRVSSYFTRVGDKKAAQKWDALFNKVEGFASIIASPIPIATISESEEASAAVMKAAIHGQLDESLNIFRTRIIDAKLVPTAEPLRDAIAFVGKQGHLEIAVTMYRLAIKCFKESSLDSQRMERAIYMMTNSILVGYAQQGDMVNAKKYYEQIKLMGRYPDGNGYASLLLGSAKCATDEATDALTIYDEAKRRDVKPTTFFYNVVISKLAKARKLDAAMKLFEEMQNFKIMPNSITYGAIISACVRAGSEPLARKLFGEMLASPSFQPRVGPFNNMIQFYVRQQPDRERALEYFAELRRRHIKPSAHTYKLLMEAYSLIAPYDMPTAHRMLSDMERCDHIRPQATHYATLIYSYGTLQRDVKSADRVFQDMNDKNVTKDEVVYQAMLDTLVSNDQLARAEKLYTKMQGAIEKSSSPYIENVFIRGYGQKGLLEKAKAMFDAMTDDKITIDQSSSSAAVIREPSTYEAMVRAYVENKKMSEAKEIFELMVQREFPEKVTALVAELIAA</sequence>
<protein>
    <recommendedName>
        <fullName evidence="4">PROP1-like PPR domain-containing protein</fullName>
    </recommendedName>
</protein>
<keyword evidence="1" id="KW-0677">Repeat</keyword>
<feature type="domain" description="PROP1-like PPR" evidence="4">
    <location>
        <begin position="310"/>
        <end position="473"/>
    </location>
</feature>
<feature type="repeat" description="PPR" evidence="2">
    <location>
        <begin position="824"/>
        <end position="858"/>
    </location>
</feature>
<comment type="caution">
    <text evidence="5">The sequence shown here is derived from an EMBL/GenBank/DDBJ whole genome shotgun (WGS) entry which is preliminary data.</text>
</comment>
<dbReference type="Gene3D" id="1.25.40.10">
    <property type="entry name" value="Tetratricopeptide repeat domain"/>
    <property type="match status" value="5"/>
</dbReference>
<gene>
    <name evidence="5" type="ORF">INT46_010507</name>
</gene>
<dbReference type="EMBL" id="JAEPRC010000088">
    <property type="protein sequence ID" value="KAG2209911.1"/>
    <property type="molecule type" value="Genomic_DNA"/>
</dbReference>
<evidence type="ECO:0000256" key="2">
    <source>
        <dbReference type="PROSITE-ProRule" id="PRU00708"/>
    </source>
</evidence>
<proteinExistence type="predicted"/>
<dbReference type="Pfam" id="PF13041">
    <property type="entry name" value="PPR_2"/>
    <property type="match status" value="1"/>
</dbReference>
<feature type="compositionally biased region" description="Basic residues" evidence="3">
    <location>
        <begin position="25"/>
        <end position="40"/>
    </location>
</feature>
<dbReference type="SUPFAM" id="SSF48452">
    <property type="entry name" value="TPR-like"/>
    <property type="match status" value="1"/>
</dbReference>
<feature type="compositionally biased region" description="Low complexity" evidence="3">
    <location>
        <begin position="41"/>
        <end position="55"/>
    </location>
</feature>
<feature type="repeat" description="PPR" evidence="2">
    <location>
        <begin position="407"/>
        <end position="441"/>
    </location>
</feature>
<dbReference type="PANTHER" id="PTHR47936">
    <property type="entry name" value="PPR_LONG DOMAIN-CONTAINING PROTEIN"/>
    <property type="match status" value="1"/>
</dbReference>
<dbReference type="GO" id="GO:0031930">
    <property type="term" value="P:mitochondria-nucleus signaling pathway"/>
    <property type="evidence" value="ECO:0007669"/>
    <property type="project" value="TreeGrafter"/>
</dbReference>
<accession>A0A8H7RHT5</accession>
<evidence type="ECO:0000256" key="3">
    <source>
        <dbReference type="SAM" id="MobiDB-lite"/>
    </source>
</evidence>
<dbReference type="InterPro" id="IPR002885">
    <property type="entry name" value="PPR_rpt"/>
</dbReference>
<feature type="repeat" description="PPR" evidence="2">
    <location>
        <begin position="859"/>
        <end position="889"/>
    </location>
</feature>
<feature type="repeat" description="PPR" evidence="2">
    <location>
        <begin position="372"/>
        <end position="406"/>
    </location>
</feature>
<reference evidence="5" key="1">
    <citation type="submission" date="2020-12" db="EMBL/GenBank/DDBJ databases">
        <title>Metabolic potential, ecology and presence of endohyphal bacteria is reflected in genomic diversity of Mucoromycotina.</title>
        <authorList>
            <person name="Muszewska A."/>
            <person name="Okrasinska A."/>
            <person name="Steczkiewicz K."/>
            <person name="Drgas O."/>
            <person name="Orlowska M."/>
            <person name="Perlinska-Lenart U."/>
            <person name="Aleksandrzak-Piekarczyk T."/>
            <person name="Szatraj K."/>
            <person name="Zielenkiewicz U."/>
            <person name="Pilsyk S."/>
            <person name="Malc E."/>
            <person name="Mieczkowski P."/>
            <person name="Kruszewska J.S."/>
            <person name="Biernat P."/>
            <person name="Pawlowska J."/>
        </authorList>
    </citation>
    <scope>NUCLEOTIDE SEQUENCE</scope>
    <source>
        <strain evidence="5">CBS 226.32</strain>
    </source>
</reference>
<feature type="compositionally biased region" description="Low complexity" evidence="3">
    <location>
        <begin position="1"/>
        <end position="16"/>
    </location>
</feature>